<evidence type="ECO:0000313" key="2">
    <source>
        <dbReference type="EMBL" id="KRZ52226.1"/>
    </source>
</evidence>
<sequence length="328" mass="37426">MKQKRLPAIRHQHLRSDDTDPEYVPDDPEDEFDPAGELEVEEELDVEEFEDIKLSQKQRGALPQWKKSEDLVEQLQPNENLQNMASLTLLEVWSKVFTDEMLDHITFQFTAVEHAPKKFGHLMAATRPDIAYAVSTVSQVMDKRTVKAWLKYLCGTADYGLLYQANGEGVLKGYSNADYVVDVTTRRSRTGVVCTCAGGAVSWHSQKQKSVELSTTEAEYVAASEGAKDMMWLMSLFAEVTEVKQKPILFVDNMGAVKLSKNPEFHKRSNHTEVQFHFVREKYSEGKIDIQHIDSENQKAEILTKALLKTRFQNLRRQLGIVSQHMNC</sequence>
<organism evidence="2 3">
    <name type="scientific">Trichinella nativa</name>
    <dbReference type="NCBI Taxonomy" id="6335"/>
    <lineage>
        <taxon>Eukaryota</taxon>
        <taxon>Metazoa</taxon>
        <taxon>Ecdysozoa</taxon>
        <taxon>Nematoda</taxon>
        <taxon>Enoplea</taxon>
        <taxon>Dorylaimia</taxon>
        <taxon>Trichinellida</taxon>
        <taxon>Trichinellidae</taxon>
        <taxon>Trichinella</taxon>
    </lineage>
</organism>
<feature type="compositionally biased region" description="Basic residues" evidence="1">
    <location>
        <begin position="1"/>
        <end position="13"/>
    </location>
</feature>
<name>A0A0V1KYX7_9BILA</name>
<proteinExistence type="predicted"/>
<dbReference type="AlphaFoldDB" id="A0A0V1KYX7"/>
<evidence type="ECO:0000256" key="1">
    <source>
        <dbReference type="SAM" id="MobiDB-lite"/>
    </source>
</evidence>
<feature type="region of interest" description="Disordered" evidence="1">
    <location>
        <begin position="1"/>
        <end position="33"/>
    </location>
</feature>
<keyword evidence="3" id="KW-1185">Reference proteome</keyword>
<dbReference type="Proteomes" id="UP000054721">
    <property type="component" value="Unassembled WGS sequence"/>
</dbReference>
<reference evidence="2 3" key="1">
    <citation type="submission" date="2015-05" db="EMBL/GenBank/DDBJ databases">
        <title>Evolution of Trichinella species and genotypes.</title>
        <authorList>
            <person name="Korhonen P.K."/>
            <person name="Edoardo P."/>
            <person name="Giuseppe L.R."/>
            <person name="Gasser R.B."/>
        </authorList>
    </citation>
    <scope>NUCLEOTIDE SEQUENCE [LARGE SCALE GENOMIC DNA]</scope>
    <source>
        <strain evidence="2">ISS10</strain>
    </source>
</reference>
<gene>
    <name evidence="2" type="ORF">T02_3190</name>
</gene>
<evidence type="ECO:0000313" key="3">
    <source>
        <dbReference type="Proteomes" id="UP000054721"/>
    </source>
</evidence>
<dbReference type="PANTHER" id="PTHR11439:SF467">
    <property type="entry name" value="INTEGRASE CATALYTIC DOMAIN-CONTAINING PROTEIN"/>
    <property type="match status" value="1"/>
</dbReference>
<dbReference type="EMBL" id="JYDW01000199">
    <property type="protein sequence ID" value="KRZ52226.1"/>
    <property type="molecule type" value="Genomic_DNA"/>
</dbReference>
<protein>
    <submittedName>
        <fullName evidence="2">Retrovirus-related Pol polyprotein from transposon TNT 1-94</fullName>
    </submittedName>
</protein>
<comment type="caution">
    <text evidence="2">The sequence shown here is derived from an EMBL/GenBank/DDBJ whole genome shotgun (WGS) entry which is preliminary data.</text>
</comment>
<accession>A0A0V1KYX7</accession>
<dbReference type="PANTHER" id="PTHR11439">
    <property type="entry name" value="GAG-POL-RELATED RETROTRANSPOSON"/>
    <property type="match status" value="1"/>
</dbReference>
<dbReference type="OrthoDB" id="5919422at2759"/>
<feature type="compositionally biased region" description="Acidic residues" evidence="1">
    <location>
        <begin position="19"/>
        <end position="33"/>
    </location>
</feature>
<dbReference type="STRING" id="6335.A0A0V1KYX7"/>
<dbReference type="CDD" id="cd09272">
    <property type="entry name" value="RNase_HI_RT_Ty1"/>
    <property type="match status" value="1"/>
</dbReference>